<proteinExistence type="predicted"/>
<comment type="caution">
    <text evidence="2">The sequence shown here is derived from an EMBL/GenBank/DDBJ whole genome shotgun (WGS) entry which is preliminary data.</text>
</comment>
<name>A0A836D533_SHEEP</name>
<feature type="region of interest" description="Disordered" evidence="1">
    <location>
        <begin position="112"/>
        <end position="134"/>
    </location>
</feature>
<reference evidence="2 3" key="1">
    <citation type="submission" date="2020-12" db="EMBL/GenBank/DDBJ databases">
        <title>De novo assembly of Tibetan sheep genome.</title>
        <authorList>
            <person name="Li X."/>
        </authorList>
    </citation>
    <scope>NUCLEOTIDE SEQUENCE [LARGE SCALE GENOMIC DNA]</scope>
    <source>
        <tissue evidence="2">Heart</tissue>
    </source>
</reference>
<dbReference type="EMBL" id="JAEMGP010000003">
    <property type="protein sequence ID" value="KAG5211775.1"/>
    <property type="molecule type" value="Genomic_DNA"/>
</dbReference>
<dbReference type="Proteomes" id="UP000664991">
    <property type="component" value="Unassembled WGS sequence"/>
</dbReference>
<evidence type="ECO:0008006" key="4">
    <source>
        <dbReference type="Google" id="ProtNLM"/>
    </source>
</evidence>
<protein>
    <recommendedName>
        <fullName evidence="4">KRAB domain-containing protein</fullName>
    </recommendedName>
</protein>
<dbReference type="AlphaFoldDB" id="A0A836D533"/>
<organism evidence="2 3">
    <name type="scientific">Ovis aries</name>
    <name type="common">Sheep</name>
    <dbReference type="NCBI Taxonomy" id="9940"/>
    <lineage>
        <taxon>Eukaryota</taxon>
        <taxon>Metazoa</taxon>
        <taxon>Chordata</taxon>
        <taxon>Craniata</taxon>
        <taxon>Vertebrata</taxon>
        <taxon>Euteleostomi</taxon>
        <taxon>Mammalia</taxon>
        <taxon>Eutheria</taxon>
        <taxon>Laurasiatheria</taxon>
        <taxon>Artiodactyla</taxon>
        <taxon>Ruminantia</taxon>
        <taxon>Pecora</taxon>
        <taxon>Bovidae</taxon>
        <taxon>Caprinae</taxon>
        <taxon>Ovis</taxon>
    </lineage>
</organism>
<evidence type="ECO:0000313" key="3">
    <source>
        <dbReference type="Proteomes" id="UP000664991"/>
    </source>
</evidence>
<accession>A0A836D533</accession>
<evidence type="ECO:0000256" key="1">
    <source>
        <dbReference type="SAM" id="MobiDB-lite"/>
    </source>
</evidence>
<gene>
    <name evidence="2" type="ORF">JEQ12_014204</name>
</gene>
<evidence type="ECO:0000313" key="2">
    <source>
        <dbReference type="EMBL" id="KAG5211775.1"/>
    </source>
</evidence>
<sequence>MRGISLEEEQGPEKGELGRLNEMTYRVLRRLPQMALSKGLSSSLQGEHTGGNGCCVSNEMPGLPIPGPDVIFQLKRGDEPWLVEFHEFEGKEGAENVSLVVTSASVEGVAVEPKGRGSLSEDSDLPQAGNPKENGLTTVLLTRASQLSPCTATDEPMCHNYRSLHTLEPVLCNERNDHNEKPSHCN</sequence>